<dbReference type="Pfam" id="PF01075">
    <property type="entry name" value="Glyco_transf_9"/>
    <property type="match status" value="1"/>
</dbReference>
<dbReference type="InterPro" id="IPR002201">
    <property type="entry name" value="Glyco_trans_9"/>
</dbReference>
<proteinExistence type="predicted"/>
<evidence type="ECO:0000313" key="3">
    <source>
        <dbReference type="EMBL" id="MBB6145690.1"/>
    </source>
</evidence>
<dbReference type="AlphaFoldDB" id="A0A841JX08"/>
<dbReference type="SUPFAM" id="SSF53756">
    <property type="entry name" value="UDP-Glycosyltransferase/glycogen phosphorylase"/>
    <property type="match status" value="1"/>
</dbReference>
<dbReference type="Proteomes" id="UP000538666">
    <property type="component" value="Unassembled WGS sequence"/>
</dbReference>
<dbReference type="GO" id="GO:0009244">
    <property type="term" value="P:lipopolysaccharide core region biosynthetic process"/>
    <property type="evidence" value="ECO:0007669"/>
    <property type="project" value="TreeGrafter"/>
</dbReference>
<evidence type="ECO:0000256" key="1">
    <source>
        <dbReference type="ARBA" id="ARBA00022676"/>
    </source>
</evidence>
<name>A0A841JX08_9BACT</name>
<protein>
    <submittedName>
        <fullName evidence="3">Heptosyltransferase-2</fullName>
        <ecNumber evidence="3">2.4.-.-</ecNumber>
    </submittedName>
</protein>
<reference evidence="3 4" key="1">
    <citation type="submission" date="2020-08" db="EMBL/GenBank/DDBJ databases">
        <title>Genomic Encyclopedia of Type Strains, Phase IV (KMG-IV): sequencing the most valuable type-strain genomes for metagenomic binning, comparative biology and taxonomic classification.</title>
        <authorList>
            <person name="Goeker M."/>
        </authorList>
    </citation>
    <scope>NUCLEOTIDE SEQUENCE [LARGE SCALE GENOMIC DNA]</scope>
    <source>
        <strain evidence="3 4">DSM 103733</strain>
    </source>
</reference>
<dbReference type="GO" id="GO:0005829">
    <property type="term" value="C:cytosol"/>
    <property type="evidence" value="ECO:0007669"/>
    <property type="project" value="TreeGrafter"/>
</dbReference>
<evidence type="ECO:0000256" key="2">
    <source>
        <dbReference type="ARBA" id="ARBA00022679"/>
    </source>
</evidence>
<evidence type="ECO:0000313" key="4">
    <source>
        <dbReference type="Proteomes" id="UP000538666"/>
    </source>
</evidence>
<gene>
    <name evidence="3" type="ORF">HNQ77_003651</name>
</gene>
<dbReference type="CDD" id="cd03789">
    <property type="entry name" value="GT9_LPS_heptosyltransferase"/>
    <property type="match status" value="1"/>
</dbReference>
<dbReference type="RefSeq" id="WP_231581464.1">
    <property type="nucleotide sequence ID" value="NZ_JACHEK010000007.1"/>
</dbReference>
<dbReference type="PANTHER" id="PTHR30160">
    <property type="entry name" value="TETRAACYLDISACCHARIDE 4'-KINASE-RELATED"/>
    <property type="match status" value="1"/>
</dbReference>
<dbReference type="GO" id="GO:0008713">
    <property type="term" value="F:ADP-heptose-lipopolysaccharide heptosyltransferase activity"/>
    <property type="evidence" value="ECO:0007669"/>
    <property type="project" value="TreeGrafter"/>
</dbReference>
<dbReference type="EMBL" id="JACHEK010000007">
    <property type="protein sequence ID" value="MBB6145690.1"/>
    <property type="molecule type" value="Genomic_DNA"/>
</dbReference>
<dbReference type="EC" id="2.4.-.-" evidence="3"/>
<keyword evidence="1 3" id="KW-0328">Glycosyltransferase</keyword>
<keyword evidence="4" id="KW-1185">Reference proteome</keyword>
<comment type="caution">
    <text evidence="3">The sequence shown here is derived from an EMBL/GenBank/DDBJ whole genome shotgun (WGS) entry which is preliminary data.</text>
</comment>
<sequence>MVRKTALIVKFGQIGDVIMAIPAAYALHERGFEIDWVCGRSVLPLLACYSWIRPILADDRAIFRGSTLKRVRAIAALWGAIARKRYDLCATLYYDRRYHLLTLPVRARSKRMLSRQSRETTLLPGRHHSDEFVRFVLEREDGCQEGSATPVCPDRLPPSPLTPKTAPRRIAIVPGAASNLLHRQVLGMEPESLRRWPVESYRVLAQRLVDRGWEVVLLGGPDESWVKPHFLGIAMTDCIGKLTLPEVVSVCGTCDAVVSNDTGPLHLAGLSETPLVGIFGPTDPSTRIPRRALSVGIWGGQGFACRPCYDGANFAPCQFNGCMHQVTPSRVLRELDRLLDASSRGLPNSWRIAFPDEN</sequence>
<organism evidence="3 4">
    <name type="scientific">Silvibacterium bohemicum</name>
    <dbReference type="NCBI Taxonomy" id="1577686"/>
    <lineage>
        <taxon>Bacteria</taxon>
        <taxon>Pseudomonadati</taxon>
        <taxon>Acidobacteriota</taxon>
        <taxon>Terriglobia</taxon>
        <taxon>Terriglobales</taxon>
        <taxon>Acidobacteriaceae</taxon>
        <taxon>Silvibacterium</taxon>
    </lineage>
</organism>
<keyword evidence="2 3" id="KW-0808">Transferase</keyword>
<dbReference type="Gene3D" id="3.40.50.2000">
    <property type="entry name" value="Glycogen Phosphorylase B"/>
    <property type="match status" value="2"/>
</dbReference>
<dbReference type="InterPro" id="IPR051199">
    <property type="entry name" value="LPS_LOS_Heptosyltrfase"/>
</dbReference>
<accession>A0A841JX08</accession>